<evidence type="ECO:0000259" key="1">
    <source>
        <dbReference type="Pfam" id="PF22998"/>
    </source>
</evidence>
<dbReference type="AlphaFoldDB" id="A0A2T9ZB13"/>
<dbReference type="InterPro" id="IPR053013">
    <property type="entry name" value="LAT"/>
</dbReference>
<dbReference type="Gene3D" id="3.40.630.30">
    <property type="match status" value="1"/>
</dbReference>
<dbReference type="PANTHER" id="PTHR34815:SF2">
    <property type="entry name" value="N-ACETYLTRANSFERASE DOMAIN-CONTAINING PROTEIN"/>
    <property type="match status" value="1"/>
</dbReference>
<dbReference type="PANTHER" id="PTHR34815">
    <property type="entry name" value="LYSINE ACETYLTRANSFERASE"/>
    <property type="match status" value="1"/>
</dbReference>
<name>A0A2T9ZB13_9FUNG</name>
<dbReference type="EMBL" id="MBFS01000835">
    <property type="protein sequence ID" value="PVV01740.1"/>
    <property type="molecule type" value="Genomic_DNA"/>
</dbReference>
<evidence type="ECO:0000313" key="2">
    <source>
        <dbReference type="EMBL" id="PVV01740.1"/>
    </source>
</evidence>
<gene>
    <name evidence="2" type="ORF">BB560_003828</name>
</gene>
<evidence type="ECO:0000313" key="3">
    <source>
        <dbReference type="Proteomes" id="UP000245609"/>
    </source>
</evidence>
<proteinExistence type="predicted"/>
<dbReference type="Pfam" id="PF22998">
    <property type="entry name" value="GNAT_LYC1-like"/>
    <property type="match status" value="1"/>
</dbReference>
<dbReference type="OrthoDB" id="2020070at2759"/>
<dbReference type="Proteomes" id="UP000245609">
    <property type="component" value="Unassembled WGS sequence"/>
</dbReference>
<accession>A0A2T9ZB13</accession>
<dbReference type="InterPro" id="IPR055100">
    <property type="entry name" value="GNAT_LYC1-like"/>
</dbReference>
<organism evidence="2 3">
    <name type="scientific">Smittium megazygosporum</name>
    <dbReference type="NCBI Taxonomy" id="133381"/>
    <lineage>
        <taxon>Eukaryota</taxon>
        <taxon>Fungi</taxon>
        <taxon>Fungi incertae sedis</taxon>
        <taxon>Zoopagomycota</taxon>
        <taxon>Kickxellomycotina</taxon>
        <taxon>Harpellomycetes</taxon>
        <taxon>Harpellales</taxon>
        <taxon>Legeriomycetaceae</taxon>
        <taxon>Smittium</taxon>
    </lineage>
</organism>
<dbReference type="STRING" id="133381.A0A2T9ZB13"/>
<protein>
    <recommendedName>
        <fullName evidence="1">LYC1 C-terminal domain-containing protein</fullName>
    </recommendedName>
</protein>
<keyword evidence="3" id="KW-1185">Reference proteome</keyword>
<dbReference type="SUPFAM" id="SSF55729">
    <property type="entry name" value="Acyl-CoA N-acyltransferases (Nat)"/>
    <property type="match status" value="1"/>
</dbReference>
<dbReference type="InterPro" id="IPR016181">
    <property type="entry name" value="Acyl_CoA_acyltransferase"/>
</dbReference>
<sequence length="380" mass="43317">MAASKDTNINEYGLFEAITPEQVTKTWTGSYDEWGKQITDIQTFEKGKSMLASRPFSSGSITWILCKKEEHEKNPETLNFVCYCETFSRKALVRLANEKRVQDINCHSVASVFCPHENRGRGYAVKMMTELFEILSKRTQLTTLYSDIGEIFYSRLGWKAYLTVAAEVPTAGNPVSLSDIPSVSFMNRELVEKLMNLDGTVVRRELENSPVSEKTQFAILPCFEPIDWQWARDEFEGKNCLGIPEFPTIFGAFLPTSLVNEDTLFQEDNSLFSQQEHFAPPSFIVWAPRYRENNITVLRARFNSAEDVEPLIKAALSEAKRLNMPKVVLWNVGDQFKSVFETKFKTIFVKKNDSFPSAALFVPGGDAEAEWILNENYPRV</sequence>
<feature type="domain" description="LYC1 C-terminal" evidence="1">
    <location>
        <begin position="180"/>
        <end position="378"/>
    </location>
</feature>
<reference evidence="2 3" key="1">
    <citation type="journal article" date="2018" name="MBio">
        <title>Comparative Genomics Reveals the Core Gene Toolbox for the Fungus-Insect Symbiosis.</title>
        <authorList>
            <person name="Wang Y."/>
            <person name="Stata M."/>
            <person name="Wang W."/>
            <person name="Stajich J.E."/>
            <person name="White M.M."/>
            <person name="Moncalvo J.M."/>
        </authorList>
    </citation>
    <scope>NUCLEOTIDE SEQUENCE [LARGE SCALE GENOMIC DNA]</scope>
    <source>
        <strain evidence="2 3">SC-DP-2</strain>
    </source>
</reference>
<comment type="caution">
    <text evidence="2">The sequence shown here is derived from an EMBL/GenBank/DDBJ whole genome shotgun (WGS) entry which is preliminary data.</text>
</comment>